<feature type="transmembrane region" description="Helical" evidence="1">
    <location>
        <begin position="245"/>
        <end position="264"/>
    </location>
</feature>
<evidence type="ECO:0000313" key="4">
    <source>
        <dbReference type="Proteomes" id="UP000007148"/>
    </source>
</evidence>
<evidence type="ECO:0000256" key="1">
    <source>
        <dbReference type="SAM" id="Phobius"/>
    </source>
</evidence>
<keyword evidence="1" id="KW-0472">Membrane</keyword>
<feature type="transmembrane region" description="Helical" evidence="1">
    <location>
        <begin position="214"/>
        <end position="233"/>
    </location>
</feature>
<feature type="transmembrane region" description="Helical" evidence="1">
    <location>
        <begin position="96"/>
        <end position="118"/>
    </location>
</feature>
<feature type="transmembrane region" description="Helical" evidence="1">
    <location>
        <begin position="63"/>
        <end position="84"/>
    </location>
</feature>
<dbReference type="EMBL" id="CAFZ01000026">
    <property type="protein sequence ID" value="CCA68100.1"/>
    <property type="molecule type" value="Genomic_DNA"/>
</dbReference>
<dbReference type="OrthoDB" id="2958007at2759"/>
<feature type="domain" description="DUF6533" evidence="2">
    <location>
        <begin position="31"/>
        <end position="69"/>
    </location>
</feature>
<proteinExistence type="predicted"/>
<gene>
    <name evidence="3" type="ORF">PIIN_01968</name>
</gene>
<feature type="transmembrane region" description="Helical" evidence="1">
    <location>
        <begin position="130"/>
        <end position="152"/>
    </location>
</feature>
<reference evidence="3 4" key="1">
    <citation type="journal article" date="2011" name="PLoS Pathog.">
        <title>Endophytic Life Strategies Decoded by Genome and Transcriptome Analyses of the Mutualistic Root Symbiont Piriformospora indica.</title>
        <authorList>
            <person name="Zuccaro A."/>
            <person name="Lahrmann U."/>
            <person name="Guldener U."/>
            <person name="Langen G."/>
            <person name="Pfiffi S."/>
            <person name="Biedenkopf D."/>
            <person name="Wong P."/>
            <person name="Samans B."/>
            <person name="Grimm C."/>
            <person name="Basiewicz M."/>
            <person name="Murat C."/>
            <person name="Martin F."/>
            <person name="Kogel K.H."/>
        </authorList>
    </citation>
    <scope>NUCLEOTIDE SEQUENCE [LARGE SCALE GENOMIC DNA]</scope>
    <source>
        <strain evidence="3 4">DSM 11827</strain>
    </source>
</reference>
<keyword evidence="1" id="KW-1133">Transmembrane helix</keyword>
<dbReference type="Pfam" id="PF20151">
    <property type="entry name" value="DUF6533"/>
    <property type="match status" value="1"/>
</dbReference>
<name>G4T9V7_SERID</name>
<dbReference type="InterPro" id="IPR045340">
    <property type="entry name" value="DUF6533"/>
</dbReference>
<organism evidence="3 4">
    <name type="scientific">Serendipita indica (strain DSM 11827)</name>
    <name type="common">Root endophyte fungus</name>
    <name type="synonym">Piriformospora indica</name>
    <dbReference type="NCBI Taxonomy" id="1109443"/>
    <lineage>
        <taxon>Eukaryota</taxon>
        <taxon>Fungi</taxon>
        <taxon>Dikarya</taxon>
        <taxon>Basidiomycota</taxon>
        <taxon>Agaricomycotina</taxon>
        <taxon>Agaricomycetes</taxon>
        <taxon>Sebacinales</taxon>
        <taxon>Serendipitaceae</taxon>
        <taxon>Serendipita</taxon>
    </lineage>
</organism>
<dbReference type="Proteomes" id="UP000007148">
    <property type="component" value="Unassembled WGS sequence"/>
</dbReference>
<dbReference type="HOGENOM" id="CLU_054803_0_0_1"/>
<protein>
    <recommendedName>
        <fullName evidence="2">DUF6533 domain-containing protein</fullName>
    </recommendedName>
</protein>
<dbReference type="AlphaFoldDB" id="G4T9V7"/>
<evidence type="ECO:0000313" key="3">
    <source>
        <dbReference type="EMBL" id="CCA68100.1"/>
    </source>
</evidence>
<comment type="caution">
    <text evidence="3">The sequence shown here is derived from an EMBL/GenBank/DDBJ whole genome shotgun (WGS) entry which is preliminary data.</text>
</comment>
<keyword evidence="4" id="KW-1185">Reference proteome</keyword>
<accession>G4T9V7</accession>
<keyword evidence="1" id="KW-0812">Transmembrane</keyword>
<dbReference type="InParanoid" id="G4T9V7"/>
<evidence type="ECO:0000259" key="2">
    <source>
        <dbReference type="Pfam" id="PF20151"/>
    </source>
</evidence>
<sequence>MSVALELEAVRNDGLSLVQIAQNLQLTRWMNAVAISLLIYDTSLIFGDEVQLFWPKRWSVIKLFYYLNRALCAVFTLINAQQFISSRTMSDRFCTYSLIGVGYATFLSFAMCNWMLLARTRALLGHSRPTFNTLLVIYFFLSYAITGVLVAITSHEFRTKIFFSPTMHICSSSIHPKTMGFIWVPPMLFEATIFVVTTIKLYDKTRHSRGFGTYLFSILFRDGVCYYVSILLFRTWNLVAWNMRPISFTFTGVFILWVIMSIACSRLQLNLLRAANYQSETCGTGGVISGGASNTRSRDVPIFGRRASGSRWLQRPRNPRLTLDDASEKKQSILNTVFQQSVSAVRSLGKRTKPQDVEITVLTEVVLQRDDLGVNARRYS</sequence>
<feature type="transmembrane region" description="Helical" evidence="1">
    <location>
        <begin position="181"/>
        <end position="202"/>
    </location>
</feature>